<sequence>MATTLTPLATGTEVYGIGTDWAAEVVTSEVTARGNRKTVLRWTVNVPAAGITKGAEHVWVQVPGRTPRFIVTASN</sequence>
<evidence type="ECO:0000313" key="1">
    <source>
        <dbReference type="EMBL" id="MEU3787863.1"/>
    </source>
</evidence>
<protein>
    <submittedName>
        <fullName evidence="1">Uncharacterized protein</fullName>
    </submittedName>
</protein>
<name>A0ABV3A027_9ACTN</name>
<reference evidence="1 2" key="1">
    <citation type="submission" date="2024-06" db="EMBL/GenBank/DDBJ databases">
        <title>The Natural Products Discovery Center: Release of the First 8490 Sequenced Strains for Exploring Actinobacteria Biosynthetic Diversity.</title>
        <authorList>
            <person name="Kalkreuter E."/>
            <person name="Kautsar S.A."/>
            <person name="Yang D."/>
            <person name="Bader C.D."/>
            <person name="Teijaro C.N."/>
            <person name="Fluegel L."/>
            <person name="Davis C.M."/>
            <person name="Simpson J.R."/>
            <person name="Lauterbach L."/>
            <person name="Steele A.D."/>
            <person name="Gui C."/>
            <person name="Meng S."/>
            <person name="Li G."/>
            <person name="Viehrig K."/>
            <person name="Ye F."/>
            <person name="Su P."/>
            <person name="Kiefer A.F."/>
            <person name="Nichols A."/>
            <person name="Cepeda A.J."/>
            <person name="Yan W."/>
            <person name="Fan B."/>
            <person name="Jiang Y."/>
            <person name="Adhikari A."/>
            <person name="Zheng C.-J."/>
            <person name="Schuster L."/>
            <person name="Cowan T.M."/>
            <person name="Smanski M.J."/>
            <person name="Chevrette M.G."/>
            <person name="De Carvalho L.P.S."/>
            <person name="Shen B."/>
        </authorList>
    </citation>
    <scope>NUCLEOTIDE SEQUENCE [LARGE SCALE GENOMIC DNA]</scope>
    <source>
        <strain evidence="1 2">NPDC033843</strain>
    </source>
</reference>
<dbReference type="RefSeq" id="WP_334580170.1">
    <property type="nucleotide sequence ID" value="NZ_JBEZVE010000056.1"/>
</dbReference>
<evidence type="ECO:0000313" key="2">
    <source>
        <dbReference type="Proteomes" id="UP001550739"/>
    </source>
</evidence>
<keyword evidence="2" id="KW-1185">Reference proteome</keyword>
<gene>
    <name evidence="1" type="ORF">AB0E89_46430</name>
</gene>
<accession>A0ABV3A027</accession>
<proteinExistence type="predicted"/>
<comment type="caution">
    <text evidence="1">The sequence shown here is derived from an EMBL/GenBank/DDBJ whole genome shotgun (WGS) entry which is preliminary data.</text>
</comment>
<dbReference type="EMBL" id="JBEZVE010000056">
    <property type="protein sequence ID" value="MEU3787863.1"/>
    <property type="molecule type" value="Genomic_DNA"/>
</dbReference>
<dbReference type="Proteomes" id="UP001550739">
    <property type="component" value="Unassembled WGS sequence"/>
</dbReference>
<organism evidence="1 2">
    <name type="scientific">Streptomyces sp. 900129855</name>
    <dbReference type="NCBI Taxonomy" id="3155129"/>
    <lineage>
        <taxon>Bacteria</taxon>
        <taxon>Bacillati</taxon>
        <taxon>Actinomycetota</taxon>
        <taxon>Actinomycetes</taxon>
        <taxon>Kitasatosporales</taxon>
        <taxon>Streptomycetaceae</taxon>
        <taxon>Streptomyces</taxon>
    </lineage>
</organism>